<accession>A0AAF0ETK0</accession>
<dbReference type="PANTHER" id="PTHR11009">
    <property type="entry name" value="DER1-LIKE PROTEIN, DERLIN"/>
    <property type="match status" value="1"/>
</dbReference>
<comment type="function">
    <text evidence="7">May be involved in the degradation of misfolded endoplasmic reticulum (ER) luminal proteins.</text>
</comment>
<keyword evidence="3 7" id="KW-0812">Transmembrane</keyword>
<evidence type="ECO:0000256" key="7">
    <source>
        <dbReference type="RuleBase" id="RU363059"/>
    </source>
</evidence>
<dbReference type="Pfam" id="PF04511">
    <property type="entry name" value="DER1"/>
    <property type="match status" value="1"/>
</dbReference>
<dbReference type="EMBL" id="CP119877">
    <property type="protein sequence ID" value="WFD34121.1"/>
    <property type="molecule type" value="Genomic_DNA"/>
</dbReference>
<evidence type="ECO:0000313" key="10">
    <source>
        <dbReference type="Proteomes" id="UP001219933"/>
    </source>
</evidence>
<evidence type="ECO:0000256" key="8">
    <source>
        <dbReference type="SAM" id="MobiDB-lite"/>
    </source>
</evidence>
<dbReference type="Proteomes" id="UP001219933">
    <property type="component" value="Chromosome 1"/>
</dbReference>
<feature type="transmembrane region" description="Helical" evidence="7">
    <location>
        <begin position="73"/>
        <end position="91"/>
    </location>
</feature>
<comment type="subcellular location">
    <subcellularLocation>
        <location evidence="1 7">Endoplasmic reticulum membrane</location>
        <topology evidence="1 7">Multi-pass membrane protein</topology>
    </subcellularLocation>
</comment>
<comment type="caution">
    <text evidence="7">Lacks conserved residue(s) required for the propagation of feature annotation.</text>
</comment>
<keyword evidence="6 7" id="KW-0472">Membrane</keyword>
<keyword evidence="5 7" id="KW-1133">Transmembrane helix</keyword>
<evidence type="ECO:0000256" key="6">
    <source>
        <dbReference type="ARBA" id="ARBA00023136"/>
    </source>
</evidence>
<dbReference type="SUPFAM" id="SSF144091">
    <property type="entry name" value="Rhomboid-like"/>
    <property type="match status" value="1"/>
</dbReference>
<gene>
    <name evidence="9" type="ORF">MCUN1_000954</name>
</gene>
<dbReference type="InterPro" id="IPR007599">
    <property type="entry name" value="DER1"/>
</dbReference>
<feature type="region of interest" description="Disordered" evidence="8">
    <location>
        <begin position="230"/>
        <end position="258"/>
    </location>
</feature>
<dbReference type="InterPro" id="IPR035952">
    <property type="entry name" value="Rhomboid-like_sf"/>
</dbReference>
<keyword evidence="4 7" id="KW-0256">Endoplasmic reticulum</keyword>
<sequence length="258" mass="28744">MLSLVTLPCLLGILPIYKIVLFWPLVLRKEIWRVATAFLYGGKDLTLLFNTVFLYRVSSSIEKDKFLNNSADYAWCLIVIAGMLLGLNYPLETPIFFHPLVTALSYLWSMHIPNAQVSLMGVVTLPARYLPYANCGIDLLIGGPALMIQSLTGIAAGFIWDALRDMPRRRRVSHGQQRLVTLLSPLFNTPRFMQRLFGPTGLQRTSFGYAGRTTSQSSSWVPWISRGQAVGRSKPASDKPDRAALAAAAEARLRAKKD</sequence>
<comment type="similarity">
    <text evidence="2 7">Belongs to the derlin family.</text>
</comment>
<proteinExistence type="inferred from homology"/>
<evidence type="ECO:0000313" key="9">
    <source>
        <dbReference type="EMBL" id="WFD34121.1"/>
    </source>
</evidence>
<dbReference type="GO" id="GO:0006950">
    <property type="term" value="P:response to stress"/>
    <property type="evidence" value="ECO:0007669"/>
    <property type="project" value="UniProtKB-ARBA"/>
</dbReference>
<organism evidence="9 10">
    <name type="scientific">Malassezia cuniculi</name>
    <dbReference type="NCBI Taxonomy" id="948313"/>
    <lineage>
        <taxon>Eukaryota</taxon>
        <taxon>Fungi</taxon>
        <taxon>Dikarya</taxon>
        <taxon>Basidiomycota</taxon>
        <taxon>Ustilaginomycotina</taxon>
        <taxon>Malasseziomycetes</taxon>
        <taxon>Malasseziales</taxon>
        <taxon>Malasseziaceae</taxon>
        <taxon>Malassezia</taxon>
    </lineage>
</organism>
<evidence type="ECO:0000256" key="1">
    <source>
        <dbReference type="ARBA" id="ARBA00004477"/>
    </source>
</evidence>
<evidence type="ECO:0000256" key="3">
    <source>
        <dbReference type="ARBA" id="ARBA00022692"/>
    </source>
</evidence>
<dbReference type="AlphaFoldDB" id="A0AAF0ETK0"/>
<evidence type="ECO:0000256" key="4">
    <source>
        <dbReference type="ARBA" id="ARBA00022824"/>
    </source>
</evidence>
<keyword evidence="10" id="KW-1185">Reference proteome</keyword>
<name>A0AAF0ETK0_9BASI</name>
<evidence type="ECO:0000256" key="2">
    <source>
        <dbReference type="ARBA" id="ARBA00008917"/>
    </source>
</evidence>
<evidence type="ECO:0000256" key="5">
    <source>
        <dbReference type="ARBA" id="ARBA00022989"/>
    </source>
</evidence>
<dbReference type="GO" id="GO:0005789">
    <property type="term" value="C:endoplasmic reticulum membrane"/>
    <property type="evidence" value="ECO:0007669"/>
    <property type="project" value="UniProtKB-SubCell"/>
</dbReference>
<feature type="transmembrane region" description="Helical" evidence="7">
    <location>
        <begin position="139"/>
        <end position="163"/>
    </location>
</feature>
<protein>
    <recommendedName>
        <fullName evidence="7">Derlin</fullName>
    </recommendedName>
</protein>
<reference evidence="9" key="1">
    <citation type="submission" date="2023-03" db="EMBL/GenBank/DDBJ databases">
        <title>Mating type loci evolution in Malassezia.</title>
        <authorList>
            <person name="Coelho M.A."/>
        </authorList>
    </citation>
    <scope>NUCLEOTIDE SEQUENCE</scope>
    <source>
        <strain evidence="9">CBS 11721</strain>
    </source>
</reference>